<protein>
    <submittedName>
        <fullName evidence="2">Uncharacterized protein</fullName>
    </submittedName>
</protein>
<dbReference type="EMBL" id="BMPI01000085">
    <property type="protein sequence ID" value="GGM81195.1"/>
    <property type="molecule type" value="Genomic_DNA"/>
</dbReference>
<evidence type="ECO:0000313" key="2">
    <source>
        <dbReference type="EMBL" id="GGM81195.1"/>
    </source>
</evidence>
<keyword evidence="1" id="KW-1133">Transmembrane helix</keyword>
<evidence type="ECO:0000313" key="3">
    <source>
        <dbReference type="Proteomes" id="UP000642070"/>
    </source>
</evidence>
<organism evidence="2 3">
    <name type="scientific">Dactylosporangium sucinum</name>
    <dbReference type="NCBI Taxonomy" id="1424081"/>
    <lineage>
        <taxon>Bacteria</taxon>
        <taxon>Bacillati</taxon>
        <taxon>Actinomycetota</taxon>
        <taxon>Actinomycetes</taxon>
        <taxon>Micromonosporales</taxon>
        <taxon>Micromonosporaceae</taxon>
        <taxon>Dactylosporangium</taxon>
    </lineage>
</organism>
<keyword evidence="1" id="KW-0812">Transmembrane</keyword>
<proteinExistence type="predicted"/>
<gene>
    <name evidence="2" type="ORF">GCM10007977_098230</name>
</gene>
<keyword evidence="1" id="KW-0472">Membrane</keyword>
<keyword evidence="3" id="KW-1185">Reference proteome</keyword>
<reference evidence="2" key="2">
    <citation type="submission" date="2020-09" db="EMBL/GenBank/DDBJ databases">
        <authorList>
            <person name="Sun Q."/>
            <person name="Ohkuma M."/>
        </authorList>
    </citation>
    <scope>NUCLEOTIDE SEQUENCE</scope>
    <source>
        <strain evidence="2">JCM 19831</strain>
    </source>
</reference>
<dbReference type="Proteomes" id="UP000642070">
    <property type="component" value="Unassembled WGS sequence"/>
</dbReference>
<reference evidence="2" key="1">
    <citation type="journal article" date="2014" name="Int. J. Syst. Evol. Microbiol.">
        <title>Complete genome sequence of Corynebacterium casei LMG S-19264T (=DSM 44701T), isolated from a smear-ripened cheese.</title>
        <authorList>
            <consortium name="US DOE Joint Genome Institute (JGI-PGF)"/>
            <person name="Walter F."/>
            <person name="Albersmeier A."/>
            <person name="Kalinowski J."/>
            <person name="Ruckert C."/>
        </authorList>
    </citation>
    <scope>NUCLEOTIDE SEQUENCE</scope>
    <source>
        <strain evidence="2">JCM 19831</strain>
    </source>
</reference>
<accession>A0A917UCI6</accession>
<feature type="transmembrane region" description="Helical" evidence="1">
    <location>
        <begin position="74"/>
        <end position="95"/>
    </location>
</feature>
<dbReference type="AlphaFoldDB" id="A0A917UCI6"/>
<feature type="transmembrane region" description="Helical" evidence="1">
    <location>
        <begin position="47"/>
        <end position="67"/>
    </location>
</feature>
<sequence>MNAPGARAVWTAAIAGLLFEWLGFRVFDARDQLDHYGVDPTALGALAGWLAVLTGIGYLVLAVLLLRWVVQGRLVALALLAPAAVCSGYTLVLAFSNTGKVGFSAASLVLAGLVAGLGAVVTAVRAGRPA</sequence>
<feature type="transmembrane region" description="Helical" evidence="1">
    <location>
        <begin position="7"/>
        <end position="27"/>
    </location>
</feature>
<evidence type="ECO:0000256" key="1">
    <source>
        <dbReference type="SAM" id="Phobius"/>
    </source>
</evidence>
<name>A0A917UCI6_9ACTN</name>
<comment type="caution">
    <text evidence="2">The sequence shown here is derived from an EMBL/GenBank/DDBJ whole genome shotgun (WGS) entry which is preliminary data.</text>
</comment>
<feature type="transmembrane region" description="Helical" evidence="1">
    <location>
        <begin position="101"/>
        <end position="124"/>
    </location>
</feature>